<feature type="domain" description="Big-1" evidence="3">
    <location>
        <begin position="54"/>
        <end position="150"/>
    </location>
</feature>
<feature type="signal peptide" evidence="2">
    <location>
        <begin position="1"/>
        <end position="26"/>
    </location>
</feature>
<dbReference type="Pfam" id="PF02369">
    <property type="entry name" value="Big_1"/>
    <property type="match status" value="1"/>
</dbReference>
<dbReference type="InterPro" id="IPR003344">
    <property type="entry name" value="Big_1_dom"/>
</dbReference>
<dbReference type="InterPro" id="IPR013783">
    <property type="entry name" value="Ig-like_fold"/>
</dbReference>
<evidence type="ECO:0000256" key="1">
    <source>
        <dbReference type="ARBA" id="ARBA00010116"/>
    </source>
</evidence>
<organism evidence="4 5">
    <name type="scientific">Paucibacter sediminis</name>
    <dbReference type="NCBI Taxonomy" id="3019553"/>
    <lineage>
        <taxon>Bacteria</taxon>
        <taxon>Pseudomonadati</taxon>
        <taxon>Pseudomonadota</taxon>
        <taxon>Betaproteobacteria</taxon>
        <taxon>Burkholderiales</taxon>
        <taxon>Sphaerotilaceae</taxon>
        <taxon>Roseateles</taxon>
    </lineage>
</organism>
<dbReference type="InterPro" id="IPR008964">
    <property type="entry name" value="Invasin/intimin_cell_adhesion"/>
</dbReference>
<keyword evidence="5" id="KW-1185">Reference proteome</keyword>
<comment type="similarity">
    <text evidence="1">Belongs to the intimin/invasin family.</text>
</comment>
<sequence length="708" mass="71148">MNGKNWLGKGKLSAWLGLGMALLLTACGGGGGGAGDPVLGGGNTGTGSGTSTDTAVLSVLLSSTTVSAGAPATLSVQVKNKAGSPLVGQVVKFSTDAGLGAFSAPSALTDANGQATVILSPAQSASTGADMVKATVNYLAKDYSASTGFQLTATNVAIASFTSDVSSLSAYGQAGLTVTLTGTSSSSPVSLALTSSCTASGKGTITPSSQTTSTGRATFTFRDGGCGAVASTENLQISVTGTALTQSLSIPVNSPAVASIGFVSATPSNIYLRGSGLVENANVTFQVKDANNNGLPEQIVVLEPSVLVGGLTLDGGSTAVTKKTDKDGNVIVRVNSGTVPTPVRIKATLQGSNISTVSSVLAIAVGLPSQLNFSMAQGTINIEGYNLQGTPNTYTVIASDRLGNPVPDGTAINFVTEGGQIEAIKQTALSGKGIATATANFVTASPVPVDGRVTVVTYALGEKSFLDVNGNNVYDAGEDFQNLGDIFLDRKFDNYYQSSDDQFVSVSTGETQACVAANSALLAADVSIPSRPNTCSKDWGRAYVRRAVQTIFSTSSARPLWGLSRPDNARAPNGTCVAPVSLITHYVDDVAKSSNFMLFGADGLYSVPGAGVLALTAADANPVAYNPVSAGTVIAAKATDGLTVAVLGGTPVPSTSTPTGVGISYKFDEKTSAGTVAVSFTSPSGLVYSVSQYLSINAAPAGYASCTN</sequence>
<dbReference type="Proteomes" id="UP001177769">
    <property type="component" value="Chromosome"/>
</dbReference>
<evidence type="ECO:0000313" key="4">
    <source>
        <dbReference type="EMBL" id="WIT09828.1"/>
    </source>
</evidence>
<evidence type="ECO:0000313" key="5">
    <source>
        <dbReference type="Proteomes" id="UP001177769"/>
    </source>
</evidence>
<reference evidence="4" key="1">
    <citation type="submission" date="2023-01" db="EMBL/GenBank/DDBJ databases">
        <title>Whole genome sequence of Paucibacter sp. S2-9 isolated from pond sediment.</title>
        <authorList>
            <person name="Jung J.Y."/>
        </authorList>
    </citation>
    <scope>NUCLEOTIDE SEQUENCE</scope>
    <source>
        <strain evidence="4">S2-9</strain>
    </source>
</reference>
<dbReference type="RefSeq" id="WP_285230898.1">
    <property type="nucleotide sequence ID" value="NZ_CP116346.1"/>
</dbReference>
<dbReference type="KEGG" id="pais:PFX98_12825"/>
<keyword evidence="2" id="KW-0732">Signal</keyword>
<dbReference type="PROSITE" id="PS51127">
    <property type="entry name" value="BIG1"/>
    <property type="match status" value="1"/>
</dbReference>
<accession>A0AA95ND11</accession>
<dbReference type="SUPFAM" id="SSF49373">
    <property type="entry name" value="Invasin/intimin cell-adhesion fragments"/>
    <property type="match status" value="2"/>
</dbReference>
<dbReference type="Gene3D" id="2.60.40.10">
    <property type="entry name" value="Immunoglobulins"/>
    <property type="match status" value="3"/>
</dbReference>
<evidence type="ECO:0000256" key="2">
    <source>
        <dbReference type="SAM" id="SignalP"/>
    </source>
</evidence>
<protein>
    <submittedName>
        <fullName evidence="4">Ig-like domain-containing protein</fullName>
    </submittedName>
</protein>
<dbReference type="AlphaFoldDB" id="A0AA95ND11"/>
<proteinExistence type="inferred from homology"/>
<name>A0AA95ND11_9BURK</name>
<dbReference type="SMART" id="SM00634">
    <property type="entry name" value="BID_1"/>
    <property type="match status" value="1"/>
</dbReference>
<evidence type="ECO:0000259" key="3">
    <source>
        <dbReference type="PROSITE" id="PS51127"/>
    </source>
</evidence>
<feature type="chain" id="PRO_5041740795" evidence="2">
    <location>
        <begin position="27"/>
        <end position="708"/>
    </location>
</feature>
<dbReference type="EMBL" id="CP116346">
    <property type="protein sequence ID" value="WIT09828.1"/>
    <property type="molecule type" value="Genomic_DNA"/>
</dbReference>
<gene>
    <name evidence="4" type="ORF">PFX98_12825</name>
</gene>
<dbReference type="PROSITE" id="PS51257">
    <property type="entry name" value="PROKAR_LIPOPROTEIN"/>
    <property type="match status" value="1"/>
</dbReference>